<evidence type="ECO:0000313" key="1">
    <source>
        <dbReference type="EMBL" id="CAA6821516.1"/>
    </source>
</evidence>
<dbReference type="EMBL" id="CACVAQ010000297">
    <property type="protein sequence ID" value="CAA6821516.1"/>
    <property type="molecule type" value="Genomic_DNA"/>
</dbReference>
<name>A0A6S6U235_9BACT</name>
<feature type="non-terminal residue" evidence="1">
    <location>
        <position position="1"/>
    </location>
</feature>
<proteinExistence type="predicted"/>
<sequence length="29" mass="3281">DQIPTVIKKEKVNQIFGCDVSLSYSNQII</sequence>
<accession>A0A6S6U235</accession>
<dbReference type="AlphaFoldDB" id="A0A6S6U235"/>
<protein>
    <submittedName>
        <fullName evidence="1">Uncharacterized protein</fullName>
    </submittedName>
</protein>
<organism evidence="1">
    <name type="scientific">uncultured Aureispira sp</name>
    <dbReference type="NCBI Taxonomy" id="1331704"/>
    <lineage>
        <taxon>Bacteria</taxon>
        <taxon>Pseudomonadati</taxon>
        <taxon>Bacteroidota</taxon>
        <taxon>Saprospiria</taxon>
        <taxon>Saprospirales</taxon>
        <taxon>Saprospiraceae</taxon>
        <taxon>Aureispira</taxon>
        <taxon>environmental samples</taxon>
    </lineage>
</organism>
<gene>
    <name evidence="1" type="ORF">HELGO_WM18361</name>
</gene>
<reference evidence="1" key="1">
    <citation type="submission" date="2020-01" db="EMBL/GenBank/DDBJ databases">
        <authorList>
            <person name="Meier V. D."/>
            <person name="Meier V D."/>
        </authorList>
    </citation>
    <scope>NUCLEOTIDE SEQUENCE</scope>
    <source>
        <strain evidence="1">HLG_WM_MAG_10</strain>
    </source>
</reference>